<dbReference type="Proteomes" id="UP001295684">
    <property type="component" value="Unassembled WGS sequence"/>
</dbReference>
<protein>
    <submittedName>
        <fullName evidence="1">Uncharacterized protein</fullName>
    </submittedName>
</protein>
<name>A0AAD1Y738_EUPCR</name>
<evidence type="ECO:0000313" key="1">
    <source>
        <dbReference type="EMBL" id="CAI2385709.1"/>
    </source>
</evidence>
<organism evidence="1 2">
    <name type="scientific">Euplotes crassus</name>
    <dbReference type="NCBI Taxonomy" id="5936"/>
    <lineage>
        <taxon>Eukaryota</taxon>
        <taxon>Sar</taxon>
        <taxon>Alveolata</taxon>
        <taxon>Ciliophora</taxon>
        <taxon>Intramacronucleata</taxon>
        <taxon>Spirotrichea</taxon>
        <taxon>Hypotrichia</taxon>
        <taxon>Euplotida</taxon>
        <taxon>Euplotidae</taxon>
        <taxon>Moneuplotes</taxon>
    </lineage>
</organism>
<keyword evidence="2" id="KW-1185">Reference proteome</keyword>
<sequence length="1640" mass="194106">MKQTTLNQLKREQEMKKREWDKIQHSNLDFFDTIILYNEQEKARAYLSMKIQNNKYEWVEDKEAATNFVITPIFNDTSNIIKNNYECFVDDRKYRELTFKSYLGNLKKLHDNLDRIRAAQKFHLPINHAFILKRKNKEKSRQKTKLKNLPIIGEENCADVVQWQWVRMGENTQGDSPQPRKPYYLATLTKDNKLHYLGSNPEEGVPEASLWSDKVIKYCDIRCEIREKSKISTDTDIAQQQLISTDSWMIFDSQNRYINCSKEFPNIFKLSRSKKHPIVTTEYQGMDYEYISQINSFEIKYYPNESRVLFKTKCKLHHLSHNAEARANRPFEGFKEKYLAYDEEKDHIFLSPELYYFRVESEGDNLLRANLKFKLGIDGTSLYVSSTPSSTSAVSKIEVTEIDERTESNFKFHLAKVPKLGSNLGGIENELSRVKRDWDKKTTVLDRLSKNKLKKIYHSLKKFLIFVLKPAYKKEPNSVKESTKQNRMCINGKNCSKRASKALKKRFFHYYKWCSVDVTLNQFVVSHCTLHRGILEYCNFRLCIPFSVSQAVHIGYNNIKQLSHLNKIYNIERVLHILQKIRDILNKKSFDWSEITKAIKSPYNNCCEYIAILGLEQPRLDYSRALQRAAMFITFVGQTESNDYRRIMILQKIVELNYHCLKPAGSDSEIKQTIYELESFKPFIAYELNKGFDKCDLNILFGIMTNYYRDQHCVWKSNTFNQKASEYISMHLEGEISKICEINLERCEHNYKVLETEAEQFYANNSLYFRSRQKALLMSKAQLTALRELMFMVIFSTNAQPDYLHKSNGSQREKTIKIVESLYMQYKEETTSNYHILALVLKVLGSFNNSFKQANTLLQISLKKIPRGKDNLSDLDSCLFVSETFSLMISMLENERYQSKIMEELNKEDCVVLFQNLMDELSFKIRHAKPHACDFLKHTQLDDPVLREINDAMVEDTYDDVDVLLESYEREIIVKIFRVIFIIIQNSRRGAKNAESLANIPLLESLILDRSSQNTIKLLRLIQQVIIKWVNFEDEQKSSECIFDTIFEIDLISQKFPKQLKIVKGPNYNTEANIFNLCLEVLPFFTHLKREYEEPLAFLEAEIASMKSNIEGHDRHYEKEQEYHQNHILIIYNLILLLIKINGLVDPKGENDKQCDKRRTEFVKKCYEYLKEASRIPMLAKSMWTFQSNFFTLTWENSNRNMQHEDLLNKIMDICDMAKLNIDSCASFMEVAAKRGQFLPEDVKKRILEGEELDEYRKIYGLDQNYIKSKQKIFDYFLILCKYRFEENNEDQLQRKYIGLKSIEIENETLVSWCGLEMYESSLCKEFITGLLQDMKDLKGEEREIKLTSFQLFIHKLFKQLQSIEPDYETQKYMLHMLTMLYKALNDEQLMRITEVRELFYTESATDILFSLIIKNYVFLQCAPKIRYFVYLITLRLARIDIKAARKSFRAWTNEKDNKKVFFQRITDIITGFGKLFHEECIRERISFEIDATDYKEMILSLKWLTILCQNEKKWQEYMIRQDNSAENHNLTLPIIELMRLTVTRLQEEYVVDLWLSIVRFITQCISARNKKHIIEFVNSGVFNYSITMLKTQYSDTEKRFLKNIDKVDWIDRPDEEDENDLPEEENKHWAEDAVIFKNK</sequence>
<evidence type="ECO:0000313" key="2">
    <source>
        <dbReference type="Proteomes" id="UP001295684"/>
    </source>
</evidence>
<comment type="caution">
    <text evidence="1">The sequence shown here is derived from an EMBL/GenBank/DDBJ whole genome shotgun (WGS) entry which is preliminary data.</text>
</comment>
<proteinExistence type="predicted"/>
<gene>
    <name evidence="1" type="ORF">ECRASSUSDP1_LOCUS27291</name>
</gene>
<dbReference type="EMBL" id="CAMPGE010028156">
    <property type="protein sequence ID" value="CAI2385709.1"/>
    <property type="molecule type" value="Genomic_DNA"/>
</dbReference>
<accession>A0AAD1Y738</accession>
<reference evidence="1" key="1">
    <citation type="submission" date="2023-07" db="EMBL/GenBank/DDBJ databases">
        <authorList>
            <consortium name="AG Swart"/>
            <person name="Singh M."/>
            <person name="Singh A."/>
            <person name="Seah K."/>
            <person name="Emmerich C."/>
        </authorList>
    </citation>
    <scope>NUCLEOTIDE SEQUENCE</scope>
    <source>
        <strain evidence="1">DP1</strain>
    </source>
</reference>